<feature type="transmembrane region" description="Helical" evidence="7">
    <location>
        <begin position="396"/>
        <end position="414"/>
    </location>
</feature>
<dbReference type="Pfam" id="PF01554">
    <property type="entry name" value="MatE"/>
    <property type="match status" value="2"/>
</dbReference>
<feature type="transmembrane region" description="Helical" evidence="7">
    <location>
        <begin position="299"/>
        <end position="322"/>
    </location>
</feature>
<evidence type="ECO:0000313" key="8">
    <source>
        <dbReference type="EMBL" id="QIZ78849.1"/>
    </source>
</evidence>
<keyword evidence="4 7" id="KW-0812">Transmembrane</keyword>
<dbReference type="GO" id="GO:0005886">
    <property type="term" value="C:plasma membrane"/>
    <property type="evidence" value="ECO:0007669"/>
    <property type="project" value="UniProtKB-SubCell"/>
</dbReference>
<dbReference type="PANTHER" id="PTHR43549:SF3">
    <property type="entry name" value="MULTIDRUG RESISTANCE PROTEIN YPNP-RELATED"/>
    <property type="match status" value="1"/>
</dbReference>
<feature type="transmembrane region" description="Helical" evidence="7">
    <location>
        <begin position="7"/>
        <end position="26"/>
    </location>
</feature>
<organism evidence="8 9">
    <name type="scientific">Ferrimonas lipolytica</name>
    <dbReference type="NCBI Taxonomy" id="2724191"/>
    <lineage>
        <taxon>Bacteria</taxon>
        <taxon>Pseudomonadati</taxon>
        <taxon>Pseudomonadota</taxon>
        <taxon>Gammaproteobacteria</taxon>
        <taxon>Alteromonadales</taxon>
        <taxon>Ferrimonadaceae</taxon>
        <taxon>Ferrimonas</taxon>
    </lineage>
</organism>
<feature type="transmembrane region" description="Helical" evidence="7">
    <location>
        <begin position="75"/>
        <end position="98"/>
    </location>
</feature>
<protein>
    <submittedName>
        <fullName evidence="8">MATE family efflux transporter</fullName>
    </submittedName>
</protein>
<comment type="subcellular location">
    <subcellularLocation>
        <location evidence="1">Cell inner membrane</location>
        <topology evidence="1">Multi-pass membrane protein</topology>
    </subcellularLocation>
</comment>
<dbReference type="KEGG" id="fes:HER31_08300"/>
<dbReference type="InterPro" id="IPR048279">
    <property type="entry name" value="MdtK-like"/>
</dbReference>
<evidence type="ECO:0000256" key="6">
    <source>
        <dbReference type="ARBA" id="ARBA00023136"/>
    </source>
</evidence>
<keyword evidence="9" id="KW-1185">Reference proteome</keyword>
<feature type="transmembrane region" description="Helical" evidence="7">
    <location>
        <begin position="151"/>
        <end position="172"/>
    </location>
</feature>
<accession>A0A6H1UJP8</accession>
<sequence length="476" mass="50811">MTSTSSIGLMTMFAVDLADMYFLSLLGEQELAAAIGFAGTLLFLLTAISIGLNIAMGAMVARAEGARDRDGAKRYCTNVLLLSALLGLVLTIPLWYALPYLLTLLGADGLTHQYALSYGQILLPSTVFLTIGMGAAAALRAVGAAKLSMYAIMLGGIVNAVLDPLFIFTFGWGLEGAAWASVVARLAIVLAALIPLHRKYRLLAQPSLTHFIADFPKVMVVALPAMLTNLATPIGSSYVIKVMAEFGDSAVAGAAIIGRLAPVAFGFVFALSGAIGPIIGQNVGQQDYGRVKEAIRNALLVNLAYVTSVWVLLANISGWIVAVFDVGGEAAELIYFYLHWLVGGFIFAGTLFITNACFNNLNRAHIATMFNFARAFLGTVPAVFILSELFGAKGVLAGEMVGVVLWSLIAVWLVRRTVERMARGTEPEANEVQELFEPLKEDETCQWAYCSGQAQLNQQCHSHSDDGVVVEPSSAK</sequence>
<feature type="transmembrane region" description="Helical" evidence="7">
    <location>
        <begin position="370"/>
        <end position="390"/>
    </location>
</feature>
<feature type="transmembrane region" description="Helical" evidence="7">
    <location>
        <begin position="32"/>
        <end position="54"/>
    </location>
</feature>
<dbReference type="PANTHER" id="PTHR43549">
    <property type="entry name" value="MULTIDRUG RESISTANCE PROTEIN YPNP-RELATED"/>
    <property type="match status" value="1"/>
</dbReference>
<dbReference type="InterPro" id="IPR052031">
    <property type="entry name" value="Membrane_Transporter-Flippase"/>
</dbReference>
<dbReference type="AlphaFoldDB" id="A0A6H1UJP8"/>
<evidence type="ECO:0000313" key="9">
    <source>
        <dbReference type="Proteomes" id="UP000501602"/>
    </source>
</evidence>
<evidence type="ECO:0000256" key="5">
    <source>
        <dbReference type="ARBA" id="ARBA00022989"/>
    </source>
</evidence>
<keyword evidence="2" id="KW-0813">Transport</keyword>
<dbReference type="InterPro" id="IPR002528">
    <property type="entry name" value="MATE_fam"/>
</dbReference>
<evidence type="ECO:0000256" key="7">
    <source>
        <dbReference type="SAM" id="Phobius"/>
    </source>
</evidence>
<dbReference type="GO" id="GO:0015297">
    <property type="term" value="F:antiporter activity"/>
    <property type="evidence" value="ECO:0007669"/>
    <property type="project" value="InterPro"/>
</dbReference>
<feature type="transmembrane region" description="Helical" evidence="7">
    <location>
        <begin position="178"/>
        <end position="197"/>
    </location>
</feature>
<evidence type="ECO:0000256" key="3">
    <source>
        <dbReference type="ARBA" id="ARBA00022475"/>
    </source>
</evidence>
<evidence type="ECO:0000256" key="4">
    <source>
        <dbReference type="ARBA" id="ARBA00022692"/>
    </source>
</evidence>
<feature type="transmembrane region" description="Helical" evidence="7">
    <location>
        <begin position="118"/>
        <end position="139"/>
    </location>
</feature>
<dbReference type="Proteomes" id="UP000501602">
    <property type="component" value="Chromosome"/>
</dbReference>
<dbReference type="GO" id="GO:0042910">
    <property type="term" value="F:xenobiotic transmembrane transporter activity"/>
    <property type="evidence" value="ECO:0007669"/>
    <property type="project" value="InterPro"/>
</dbReference>
<keyword evidence="5 7" id="KW-1133">Transmembrane helix</keyword>
<keyword evidence="6 7" id="KW-0472">Membrane</keyword>
<dbReference type="NCBIfam" id="TIGR00797">
    <property type="entry name" value="matE"/>
    <property type="match status" value="1"/>
</dbReference>
<keyword evidence="3" id="KW-1003">Cell membrane</keyword>
<proteinExistence type="predicted"/>
<gene>
    <name evidence="8" type="ORF">HER31_08300</name>
</gene>
<feature type="transmembrane region" description="Helical" evidence="7">
    <location>
        <begin position="334"/>
        <end position="358"/>
    </location>
</feature>
<feature type="transmembrane region" description="Helical" evidence="7">
    <location>
        <begin position="260"/>
        <end position="279"/>
    </location>
</feature>
<evidence type="ECO:0000256" key="2">
    <source>
        <dbReference type="ARBA" id="ARBA00022448"/>
    </source>
</evidence>
<feature type="transmembrane region" description="Helical" evidence="7">
    <location>
        <begin position="218"/>
        <end position="240"/>
    </location>
</feature>
<evidence type="ECO:0000256" key="1">
    <source>
        <dbReference type="ARBA" id="ARBA00004429"/>
    </source>
</evidence>
<dbReference type="PIRSF" id="PIRSF006603">
    <property type="entry name" value="DinF"/>
    <property type="match status" value="1"/>
</dbReference>
<dbReference type="EMBL" id="CP051180">
    <property type="protein sequence ID" value="QIZ78849.1"/>
    <property type="molecule type" value="Genomic_DNA"/>
</dbReference>
<reference evidence="8 9" key="1">
    <citation type="submission" date="2020-04" db="EMBL/GenBank/DDBJ databases">
        <title>Ferrimonas sp. S7 isolated from sea water.</title>
        <authorList>
            <person name="Bae S.S."/>
            <person name="Baek K."/>
        </authorList>
    </citation>
    <scope>NUCLEOTIDE SEQUENCE [LARGE SCALE GENOMIC DNA]</scope>
    <source>
        <strain evidence="8 9">S7</strain>
    </source>
</reference>
<name>A0A6H1UJP8_9GAMM</name>